<organism evidence="2 3">
    <name type="scientific">Giardia duodenalis assemblage B</name>
    <dbReference type="NCBI Taxonomy" id="1394984"/>
    <lineage>
        <taxon>Eukaryota</taxon>
        <taxon>Metamonada</taxon>
        <taxon>Diplomonadida</taxon>
        <taxon>Hexamitidae</taxon>
        <taxon>Giardiinae</taxon>
        <taxon>Giardia</taxon>
    </lineage>
</organism>
<dbReference type="VEuPathDB" id="GiardiaDB:QR46_4723"/>
<keyword evidence="1" id="KW-0040">ANK repeat</keyword>
<feature type="repeat" description="ANK" evidence="1">
    <location>
        <begin position="456"/>
        <end position="488"/>
    </location>
</feature>
<dbReference type="Gene3D" id="1.25.40.20">
    <property type="entry name" value="Ankyrin repeat-containing domain"/>
    <property type="match status" value="3"/>
</dbReference>
<reference evidence="2 3" key="1">
    <citation type="journal article" date="2015" name="Mol. Biochem. Parasitol.">
        <title>Identification of polymorphic genes for use in assemblage B genotyping assays through comparative genomics of multiple assemblage B Giardia duodenalis isolates.</title>
        <authorList>
            <person name="Wielinga C."/>
            <person name="Thompson R.C."/>
            <person name="Monis P."/>
            <person name="Ryan U."/>
        </authorList>
    </citation>
    <scope>NUCLEOTIDE SEQUENCE [LARGE SCALE GENOMIC DNA]</scope>
    <source>
        <strain evidence="2 3">BAH15c1</strain>
    </source>
</reference>
<accession>A0A132NMQ5</accession>
<dbReference type="SUPFAM" id="SSF48403">
    <property type="entry name" value="Ankyrin repeat"/>
    <property type="match status" value="1"/>
</dbReference>
<dbReference type="PANTHER" id="PTHR24120:SF4">
    <property type="entry name" value="GH07239P"/>
    <property type="match status" value="1"/>
</dbReference>
<evidence type="ECO:0000256" key="1">
    <source>
        <dbReference type="PROSITE-ProRule" id="PRU00023"/>
    </source>
</evidence>
<protein>
    <submittedName>
        <fullName evidence="2">Protein 21.1</fullName>
    </submittedName>
</protein>
<dbReference type="EMBL" id="JXTI01000210">
    <property type="protein sequence ID" value="KWX11318.1"/>
    <property type="molecule type" value="Genomic_DNA"/>
</dbReference>
<name>A0A132NMQ5_GIAIN</name>
<dbReference type="Pfam" id="PF12796">
    <property type="entry name" value="Ank_2"/>
    <property type="match status" value="5"/>
</dbReference>
<dbReference type="AlphaFoldDB" id="A0A132NMQ5"/>
<dbReference type="Proteomes" id="UP000070089">
    <property type="component" value="Unassembled WGS sequence"/>
</dbReference>
<comment type="caution">
    <text evidence="2">The sequence shown here is derived from an EMBL/GenBank/DDBJ whole genome shotgun (WGS) entry which is preliminary data.</text>
</comment>
<dbReference type="PROSITE" id="PS50088">
    <property type="entry name" value="ANK_REPEAT"/>
    <property type="match status" value="1"/>
</dbReference>
<evidence type="ECO:0000313" key="2">
    <source>
        <dbReference type="EMBL" id="KWX11318.1"/>
    </source>
</evidence>
<evidence type="ECO:0000313" key="3">
    <source>
        <dbReference type="Proteomes" id="UP000070089"/>
    </source>
</evidence>
<dbReference type="SMART" id="SM00248">
    <property type="entry name" value="ANK"/>
    <property type="match status" value="11"/>
</dbReference>
<sequence>MFLNSTAPPAQPGLFQSSICRLPGSAKSCYKYTIPLNAVLDCGLLFKLLEKLRNHNSTFVVHVEGWVETENHLLVYMDGAADTPLEAICYEVEFMNNALPEHVVWTFVYSMLSAVKEAQTIRNYIFPDFSRLQSPVPVLGLKSFRVSSSGLCRLDVLTYCFNYLFDRESIFQKPHNHTLILRNINPADIWPYDNCSNDCILYATTSPPLSFYIEPEHRSVCPTSKADWLKIETYMIGRIVLLLCDLRPAMLAITNEEDDYYNTNHLYFRGYSIELALIGYRMLYTQGSIRFLVSDLLEHDFMVVLKYILCPSTQNVAQHRIGNQNATPLILAARSSFPLFIDELVERYAGLNDSRRKTALMYAAESNSLAYIECLKTKEAHVQLKAAGLESDGMTALMIALANGNGSAAALLIDEAGLARCDGTTALMIACEQIGIQHNIVIDELIAREHGMCNNAGYTALMHATRAGNTHLVRKLISYEARIQADDGTTALLLAASLGHASICSLLVEHEGDNIDNEGCTALMIAAKQGLEAAVLATMQLAGESNHMGRTALMYAVKYNRQRIVSILSVIEKEMGATDRYGASALTMAAESGNTAILNILLRSPIASKETALVDKNGWTALIHAARNNHIDCVMQLIKEQAGIKDLKGYSAILYAIKWGYLDVVKKLLESEGCLLKEQPGQSHLHTMDISSDMASLLKGYYS</sequence>
<dbReference type="PROSITE" id="PS50297">
    <property type="entry name" value="ANK_REP_REGION"/>
    <property type="match status" value="1"/>
</dbReference>
<dbReference type="InterPro" id="IPR036770">
    <property type="entry name" value="Ankyrin_rpt-contain_sf"/>
</dbReference>
<dbReference type="InterPro" id="IPR002110">
    <property type="entry name" value="Ankyrin_rpt"/>
</dbReference>
<dbReference type="OrthoDB" id="366390at2759"/>
<proteinExistence type="predicted"/>
<dbReference type="PANTHER" id="PTHR24120">
    <property type="entry name" value="GH07239P"/>
    <property type="match status" value="1"/>
</dbReference>
<gene>
    <name evidence="2" type="ORF">QR46_4723</name>
</gene>